<feature type="compositionally biased region" description="Polar residues" evidence="4">
    <location>
        <begin position="62"/>
        <end position="71"/>
    </location>
</feature>
<dbReference type="Pfam" id="PF00400">
    <property type="entry name" value="WD40"/>
    <property type="match status" value="4"/>
</dbReference>
<dbReference type="EMBL" id="CAJHJG010001489">
    <property type="protein sequence ID" value="CAD6912862.1"/>
    <property type="molecule type" value="Genomic_DNA"/>
</dbReference>
<name>A0A177V858_9BASI</name>
<dbReference type="PANTHER" id="PTHR19857:SF8">
    <property type="entry name" value="ANGIO-ASSOCIATED MIGRATORY CELL PROTEIN"/>
    <property type="match status" value="1"/>
</dbReference>
<dbReference type="Proteomes" id="UP000836402">
    <property type="component" value="Unassembled WGS sequence"/>
</dbReference>
<dbReference type="CDD" id="cd00200">
    <property type="entry name" value="WD40"/>
    <property type="match status" value="1"/>
</dbReference>
<proteinExistence type="predicted"/>
<evidence type="ECO:0000313" key="6">
    <source>
        <dbReference type="EMBL" id="KAE8264024.1"/>
    </source>
</evidence>
<reference evidence="5" key="3">
    <citation type="submission" date="2020-10" db="EMBL/GenBank/DDBJ databases">
        <authorList>
            <person name="Sedaghatjoo S."/>
        </authorList>
    </citation>
    <scope>NUCLEOTIDE SEQUENCE</scope>
    <source>
        <strain evidence="5">AZH3</strain>
    </source>
</reference>
<organism evidence="6 7">
    <name type="scientific">Tilletia caries</name>
    <name type="common">wheat bunt fungus</name>
    <dbReference type="NCBI Taxonomy" id="13290"/>
    <lineage>
        <taxon>Eukaryota</taxon>
        <taxon>Fungi</taxon>
        <taxon>Dikarya</taxon>
        <taxon>Basidiomycota</taxon>
        <taxon>Ustilaginomycotina</taxon>
        <taxon>Exobasidiomycetes</taxon>
        <taxon>Tilletiales</taxon>
        <taxon>Tilletiaceae</taxon>
        <taxon>Tilletia</taxon>
    </lineage>
</organism>
<dbReference type="InterPro" id="IPR001680">
    <property type="entry name" value="WD40_rpt"/>
</dbReference>
<evidence type="ECO:0000313" key="5">
    <source>
        <dbReference type="EMBL" id="CAD6912862.1"/>
    </source>
</evidence>
<dbReference type="InterPro" id="IPR015943">
    <property type="entry name" value="WD40/YVTN_repeat-like_dom_sf"/>
</dbReference>
<feature type="compositionally biased region" description="Low complexity" evidence="4">
    <location>
        <begin position="429"/>
        <end position="450"/>
    </location>
</feature>
<feature type="region of interest" description="Disordered" evidence="4">
    <location>
        <begin position="1"/>
        <end position="71"/>
    </location>
</feature>
<feature type="repeat" description="WD" evidence="3">
    <location>
        <begin position="116"/>
        <end position="147"/>
    </location>
</feature>
<feature type="repeat" description="WD" evidence="3">
    <location>
        <begin position="179"/>
        <end position="210"/>
    </location>
</feature>
<comment type="caution">
    <text evidence="6">The sequence shown here is derived from an EMBL/GenBank/DDBJ whole genome shotgun (WGS) entry which is preliminary data.</text>
</comment>
<reference evidence="6" key="1">
    <citation type="submission" date="2016-04" db="EMBL/GenBank/DDBJ databases">
        <authorList>
            <person name="Nguyen H.D."/>
            <person name="Kesanakurti P."/>
            <person name="Cullis J."/>
            <person name="Levesque C.A."/>
            <person name="Hambleton S."/>
        </authorList>
    </citation>
    <scope>NUCLEOTIDE SEQUENCE</scope>
    <source>
        <strain evidence="6">DAOMC 238032</strain>
    </source>
</reference>
<dbReference type="EMBL" id="LWDD02000096">
    <property type="protein sequence ID" value="KAE8264024.1"/>
    <property type="molecule type" value="Genomic_DNA"/>
</dbReference>
<dbReference type="InterPro" id="IPR036322">
    <property type="entry name" value="WD40_repeat_dom_sf"/>
</dbReference>
<dbReference type="PROSITE" id="PS50294">
    <property type="entry name" value="WD_REPEATS_REGION"/>
    <property type="match status" value="2"/>
</dbReference>
<dbReference type="PANTHER" id="PTHR19857">
    <property type="entry name" value="MITOCHONDRIAL DIVISION PROTEIN 1-RELATED"/>
    <property type="match status" value="1"/>
</dbReference>
<keyword evidence="2" id="KW-0677">Repeat</keyword>
<evidence type="ECO:0000256" key="1">
    <source>
        <dbReference type="ARBA" id="ARBA00022574"/>
    </source>
</evidence>
<reference evidence="6" key="2">
    <citation type="journal article" date="2019" name="IMA Fungus">
        <title>Genome sequencing and comparison of five Tilletia species to identify candidate genes for the detection of regulated species infecting wheat.</title>
        <authorList>
            <person name="Nguyen H.D.T."/>
            <person name="Sultana T."/>
            <person name="Kesanakurti P."/>
            <person name="Hambleton S."/>
        </authorList>
    </citation>
    <scope>NUCLEOTIDE SEQUENCE</scope>
    <source>
        <strain evidence="6">DAOMC 238032</strain>
    </source>
</reference>
<sequence>MDASMHAAPADEHRITADDIAEEVPTHSTDKDPNAPADADDDPMDEDEDDDDDDDDDGFNPIQDTSLSSFPAHTPSSVFSIALHPAYPSPSWALSGGEDDRAHIWDTLSGQLVAVLEGHTDSVISVGWSADGSMAASASMDGTVRVWTAAVEAGPEAEAAGHAWSVCATLEGPDEITWMSWHPKGPVLVAGAQDGTVWMWQLPSGNVMQVFSGHTAACTCGQWTPDGKRLLTASEDASLFLWDPRTPNPLSKLNSHNEPRFQPFAESGGITSLAISPDAEGGKIAVVGGANGMLRVVSLPPLAADSSLSGSMAVRAVLDGHQDGESVEAIEFIDLLGGSNTSGTTTWTSVVSVSTDGRAIVWDLSTNKARLSVMHPTAIEDSASTSDASSYSRRKPKAKIPPAPITSLAVHKGTPMFTTAAAPDPDAISARAPAAAPPAEDGSSGAPAPGAGVGVGEGEGEDGELSPHGTLCTWDARTGALLALHTGFMEGVLDVAVGVDPDASSEVSSPSVDAVAVAMALSSGSSSAGVSAGGALQAQAIRVGGGKRWTVVGAGDEGVALVFRV</sequence>
<evidence type="ECO:0000313" key="7">
    <source>
        <dbReference type="Proteomes" id="UP000077671"/>
    </source>
</evidence>
<accession>A0A177V858</accession>
<dbReference type="SUPFAM" id="SSF50978">
    <property type="entry name" value="WD40 repeat-like"/>
    <property type="match status" value="1"/>
</dbReference>
<gene>
    <name evidence="6" type="ORF">A4X03_0g1246</name>
    <name evidence="5" type="ORF">JKIAZH3_G1420</name>
</gene>
<dbReference type="Gene3D" id="2.130.10.10">
    <property type="entry name" value="YVTN repeat-like/Quinoprotein amine dehydrogenase"/>
    <property type="match status" value="2"/>
</dbReference>
<evidence type="ECO:0000313" key="8">
    <source>
        <dbReference type="Proteomes" id="UP000836402"/>
    </source>
</evidence>
<feature type="region of interest" description="Disordered" evidence="4">
    <location>
        <begin position="381"/>
        <end position="411"/>
    </location>
</feature>
<evidence type="ECO:0000256" key="4">
    <source>
        <dbReference type="SAM" id="MobiDB-lite"/>
    </source>
</evidence>
<evidence type="ECO:0000256" key="2">
    <source>
        <dbReference type="ARBA" id="ARBA00022737"/>
    </source>
</evidence>
<dbReference type="PROSITE" id="PS50082">
    <property type="entry name" value="WD_REPEATS_2"/>
    <property type="match status" value="3"/>
</dbReference>
<keyword evidence="8" id="KW-1185">Reference proteome</keyword>
<evidence type="ECO:0000256" key="3">
    <source>
        <dbReference type="PROSITE-ProRule" id="PRU00221"/>
    </source>
</evidence>
<feature type="compositionally biased region" description="Low complexity" evidence="4">
    <location>
        <begin position="381"/>
        <end position="391"/>
    </location>
</feature>
<dbReference type="SMART" id="SM00320">
    <property type="entry name" value="WD40"/>
    <property type="match status" value="6"/>
</dbReference>
<dbReference type="InterPro" id="IPR051179">
    <property type="entry name" value="WD_repeat_multifunction"/>
</dbReference>
<protein>
    <submittedName>
        <fullName evidence="6">Uncharacterized protein</fullName>
    </submittedName>
</protein>
<feature type="compositionally biased region" description="Basic and acidic residues" evidence="4">
    <location>
        <begin position="24"/>
        <end position="33"/>
    </location>
</feature>
<dbReference type="Proteomes" id="UP000077671">
    <property type="component" value="Unassembled WGS sequence"/>
</dbReference>
<feature type="repeat" description="WD" evidence="3">
    <location>
        <begin position="211"/>
        <end position="252"/>
    </location>
</feature>
<feature type="region of interest" description="Disordered" evidence="4">
    <location>
        <begin position="429"/>
        <end position="467"/>
    </location>
</feature>
<feature type="compositionally biased region" description="Acidic residues" evidence="4">
    <location>
        <begin position="38"/>
        <end position="58"/>
    </location>
</feature>
<dbReference type="AlphaFoldDB" id="A0A177V858"/>
<keyword evidence="1 3" id="KW-0853">WD repeat</keyword>